<dbReference type="OrthoDB" id="2288922at2759"/>
<dbReference type="EMBL" id="KV921900">
    <property type="protein sequence ID" value="ORE07689.1"/>
    <property type="molecule type" value="Genomic_DNA"/>
</dbReference>
<dbReference type="VEuPathDB" id="FungiDB:BCV72DRAFT_226292"/>
<accession>A0A1X0R6N2</accession>
<dbReference type="Proteomes" id="UP000242414">
    <property type="component" value="Unassembled WGS sequence"/>
</dbReference>
<organism evidence="1">
    <name type="scientific">Rhizopus microsporus var. microsporus</name>
    <dbReference type="NCBI Taxonomy" id="86635"/>
    <lineage>
        <taxon>Eukaryota</taxon>
        <taxon>Fungi</taxon>
        <taxon>Fungi incertae sedis</taxon>
        <taxon>Mucoromycota</taxon>
        <taxon>Mucoromycotina</taxon>
        <taxon>Mucoromycetes</taxon>
        <taxon>Mucorales</taxon>
        <taxon>Mucorineae</taxon>
        <taxon>Rhizopodaceae</taxon>
        <taxon>Rhizopus</taxon>
    </lineage>
</organism>
<dbReference type="AlphaFoldDB" id="A0A1X0R6N2"/>
<protein>
    <recommendedName>
        <fullName evidence="2">Tyr recombinase domain-containing protein</fullName>
    </recommendedName>
</protein>
<reference evidence="1" key="1">
    <citation type="journal article" date="2016" name="Proc. Natl. Acad. Sci. U.S.A.">
        <title>Lipid metabolic changes in an early divergent fungus govern the establishment of a mutualistic symbiosis with endobacteria.</title>
        <authorList>
            <person name="Lastovetsky O.A."/>
            <person name="Gaspar M.L."/>
            <person name="Mondo S.J."/>
            <person name="LaButti K.M."/>
            <person name="Sandor L."/>
            <person name="Grigoriev I.V."/>
            <person name="Henry S.A."/>
            <person name="Pawlowska T.E."/>
        </authorList>
    </citation>
    <scope>NUCLEOTIDE SEQUENCE [LARGE SCALE GENOMIC DNA]</scope>
    <source>
        <strain evidence="1">ATCC 52814</strain>
    </source>
</reference>
<sequence>MQAAALLANLLNKTPSNLYKPLHPLLIIRSFFDSVRPLSRAVSTTATTATPTVLTTSVELNRFIQILKYQAPPVRLHRPTIELKPTFNYISSLDGPSISLSRLQMKLAFLLGVTCFLRPSDLHRIPFSSTKVTNTGSLYFEVHCPKEKRKHRRIIKSVKVKEHYLRPLCPVTTYQTFNNRRRSDSPDTLFLHSYTPLKPLSVRTIQR</sequence>
<evidence type="ECO:0008006" key="2">
    <source>
        <dbReference type="Google" id="ProtNLM"/>
    </source>
</evidence>
<proteinExistence type="predicted"/>
<evidence type="ECO:0000313" key="1">
    <source>
        <dbReference type="EMBL" id="ORE07689.1"/>
    </source>
</evidence>
<name>A0A1X0R6N2_RHIZD</name>
<gene>
    <name evidence="1" type="ORF">BCV72DRAFT_226292</name>
</gene>